<proteinExistence type="predicted"/>
<dbReference type="AlphaFoldDB" id="A0A2Z3H2D2"/>
<dbReference type="EMBL" id="CP025958">
    <property type="protein sequence ID" value="AWM37716.1"/>
    <property type="molecule type" value="Genomic_DNA"/>
</dbReference>
<gene>
    <name evidence="2" type="ORF">C1280_12430</name>
</gene>
<dbReference type="Pfam" id="PF01557">
    <property type="entry name" value="FAA_hydrolase"/>
    <property type="match status" value="1"/>
</dbReference>
<feature type="domain" description="Fumarylacetoacetase-like C-terminal" evidence="1">
    <location>
        <begin position="30"/>
        <end position="251"/>
    </location>
</feature>
<organism evidence="2 3">
    <name type="scientific">Gemmata obscuriglobus</name>
    <dbReference type="NCBI Taxonomy" id="114"/>
    <lineage>
        <taxon>Bacteria</taxon>
        <taxon>Pseudomonadati</taxon>
        <taxon>Planctomycetota</taxon>
        <taxon>Planctomycetia</taxon>
        <taxon>Gemmatales</taxon>
        <taxon>Gemmataceae</taxon>
        <taxon>Gemmata</taxon>
    </lineage>
</organism>
<dbReference type="OrthoDB" id="9805307at2"/>
<evidence type="ECO:0000313" key="2">
    <source>
        <dbReference type="EMBL" id="AWM37716.1"/>
    </source>
</evidence>
<dbReference type="Proteomes" id="UP000245802">
    <property type="component" value="Chromosome"/>
</dbReference>
<name>A0A2Z3H2D2_9BACT</name>
<dbReference type="KEGG" id="gog:C1280_12430"/>
<reference evidence="2 3" key="1">
    <citation type="submission" date="2018-01" db="EMBL/GenBank/DDBJ databases">
        <title>G. obscuriglobus.</title>
        <authorList>
            <person name="Franke J."/>
            <person name="Blomberg W."/>
            <person name="Selmecki A."/>
        </authorList>
    </citation>
    <scope>NUCLEOTIDE SEQUENCE [LARGE SCALE GENOMIC DNA]</scope>
    <source>
        <strain evidence="2 3">DSM 5831</strain>
    </source>
</reference>
<protein>
    <submittedName>
        <fullName evidence="2">Fumarylacetoacetase</fullName>
    </submittedName>
</protein>
<accession>A0A2Z3H2D2</accession>
<dbReference type="InterPro" id="IPR011234">
    <property type="entry name" value="Fumarylacetoacetase-like_C"/>
</dbReference>
<sequence>MAISSSCASPPGRRHRVAPMPAPFPVASLRDFYAFEQHVKTCRGHRGLGMVPQWYEVPVFYFSNPAAVIGDADPVWAPQGSSALDYELELACVIGASARDLPADDAALDCVAGFTIMNDWSARDLQRAEMAVGLGPSKSKDFATSLGPRLVPFADLREAYRDGRLYLAMTASVNGKVYSSGNAGSMYWTWPQLLAHASRDAELRPGDVIGSGTVGTGCILELTPEAVGGWLRPGDVVELCVERLGSLRNTVAERPS</sequence>
<dbReference type="PANTHER" id="PTHR43211">
    <property type="entry name" value="FUMARYLACETOACETATE HYDROLASE"/>
    <property type="match status" value="1"/>
</dbReference>
<dbReference type="PANTHER" id="PTHR43211:SF1">
    <property type="entry name" value="BLL6422 PROTEIN"/>
    <property type="match status" value="1"/>
</dbReference>
<dbReference type="Gene3D" id="3.90.850.10">
    <property type="entry name" value="Fumarylacetoacetase-like, C-terminal domain"/>
    <property type="match status" value="1"/>
</dbReference>
<evidence type="ECO:0000259" key="1">
    <source>
        <dbReference type="Pfam" id="PF01557"/>
    </source>
</evidence>
<dbReference type="SUPFAM" id="SSF56529">
    <property type="entry name" value="FAH"/>
    <property type="match status" value="1"/>
</dbReference>
<evidence type="ECO:0000313" key="3">
    <source>
        <dbReference type="Proteomes" id="UP000245802"/>
    </source>
</evidence>
<keyword evidence="3" id="KW-1185">Reference proteome</keyword>
<dbReference type="InterPro" id="IPR036663">
    <property type="entry name" value="Fumarylacetoacetase_C_sf"/>
</dbReference>
<dbReference type="GO" id="GO:0003824">
    <property type="term" value="F:catalytic activity"/>
    <property type="evidence" value="ECO:0007669"/>
    <property type="project" value="InterPro"/>
</dbReference>